<keyword evidence="1" id="KW-0732">Signal</keyword>
<gene>
    <name evidence="2" type="ORF">ACFP3R_27530</name>
</gene>
<dbReference type="Gene3D" id="2.60.20.10">
    <property type="entry name" value="Crystallins"/>
    <property type="match status" value="1"/>
</dbReference>
<dbReference type="RefSeq" id="WP_380639829.1">
    <property type="nucleotide sequence ID" value="NZ_JBHSQO010000036.1"/>
</dbReference>
<sequence length="187" mass="20125">MRTTLLRCTAAVLLFFGMAVSVVPAHASPARPGASPERHCVVHLGVAEKGQRYSPMSDLRCFSSPAEVRAEIAQENARPDIGIQAVLIGTDYTDPNYAGSSLNWTAPGACYYNGTRPSWGAPSMPAGWDNVVSSTRTYSGCKATMLYDYANYGGISMVTGCNSTTLSFMDNRASAREWTDQTYGQPC</sequence>
<evidence type="ECO:0000256" key="1">
    <source>
        <dbReference type="SAM" id="SignalP"/>
    </source>
</evidence>
<organism evidence="2 3">
    <name type="scientific">Saccharothrix lopnurensis</name>
    <dbReference type="NCBI Taxonomy" id="1670621"/>
    <lineage>
        <taxon>Bacteria</taxon>
        <taxon>Bacillati</taxon>
        <taxon>Actinomycetota</taxon>
        <taxon>Actinomycetes</taxon>
        <taxon>Pseudonocardiales</taxon>
        <taxon>Pseudonocardiaceae</taxon>
        <taxon>Saccharothrix</taxon>
    </lineage>
</organism>
<comment type="caution">
    <text evidence="2">The sequence shown here is derived from an EMBL/GenBank/DDBJ whole genome shotgun (WGS) entry which is preliminary data.</text>
</comment>
<accession>A0ABW1PC70</accession>
<proteinExistence type="predicted"/>
<evidence type="ECO:0000313" key="2">
    <source>
        <dbReference type="EMBL" id="MFC6093038.1"/>
    </source>
</evidence>
<dbReference type="InterPro" id="IPR011024">
    <property type="entry name" value="G_crystallin-like"/>
</dbReference>
<protein>
    <recommendedName>
        <fullName evidence="4">Peptidase inhibitor family I36</fullName>
    </recommendedName>
</protein>
<dbReference type="Proteomes" id="UP001596220">
    <property type="component" value="Unassembled WGS sequence"/>
</dbReference>
<feature type="chain" id="PRO_5047422100" description="Peptidase inhibitor family I36" evidence="1">
    <location>
        <begin position="28"/>
        <end position="187"/>
    </location>
</feature>
<evidence type="ECO:0008006" key="4">
    <source>
        <dbReference type="Google" id="ProtNLM"/>
    </source>
</evidence>
<reference evidence="3" key="1">
    <citation type="journal article" date="2019" name="Int. J. Syst. Evol. Microbiol.">
        <title>The Global Catalogue of Microorganisms (GCM) 10K type strain sequencing project: providing services to taxonomists for standard genome sequencing and annotation.</title>
        <authorList>
            <consortium name="The Broad Institute Genomics Platform"/>
            <consortium name="The Broad Institute Genome Sequencing Center for Infectious Disease"/>
            <person name="Wu L."/>
            <person name="Ma J."/>
        </authorList>
    </citation>
    <scope>NUCLEOTIDE SEQUENCE [LARGE SCALE GENOMIC DNA]</scope>
    <source>
        <strain evidence="3">CGMCC 4.7246</strain>
    </source>
</reference>
<dbReference type="SUPFAM" id="SSF49695">
    <property type="entry name" value="gamma-Crystallin-like"/>
    <property type="match status" value="1"/>
</dbReference>
<feature type="signal peptide" evidence="1">
    <location>
        <begin position="1"/>
        <end position="27"/>
    </location>
</feature>
<dbReference type="EMBL" id="JBHSQO010000036">
    <property type="protein sequence ID" value="MFC6093038.1"/>
    <property type="molecule type" value="Genomic_DNA"/>
</dbReference>
<evidence type="ECO:0000313" key="3">
    <source>
        <dbReference type="Proteomes" id="UP001596220"/>
    </source>
</evidence>
<name>A0ABW1PC70_9PSEU</name>
<keyword evidence="3" id="KW-1185">Reference proteome</keyword>